<dbReference type="InterPro" id="IPR011032">
    <property type="entry name" value="GroES-like_sf"/>
</dbReference>
<evidence type="ECO:0000256" key="1">
    <source>
        <dbReference type="ARBA" id="ARBA00022723"/>
    </source>
</evidence>
<dbReference type="EMBL" id="PDSK01000126">
    <property type="protein sequence ID" value="PIE31875.1"/>
    <property type="molecule type" value="Genomic_DNA"/>
</dbReference>
<dbReference type="PANTHER" id="PTHR43401:SF2">
    <property type="entry name" value="L-THREONINE 3-DEHYDROGENASE"/>
    <property type="match status" value="1"/>
</dbReference>
<evidence type="ECO:0000256" key="2">
    <source>
        <dbReference type="ARBA" id="ARBA00022833"/>
    </source>
</evidence>
<dbReference type="Pfam" id="PF00107">
    <property type="entry name" value="ADH_zinc_N"/>
    <property type="match status" value="1"/>
</dbReference>
<comment type="caution">
    <text evidence="6">The sequence shown here is derived from an EMBL/GenBank/DDBJ whole genome shotgun (WGS) entry which is preliminary data.</text>
</comment>
<accession>A0A2G6K8B3</accession>
<feature type="domain" description="Enoyl reductase (ER)" evidence="5">
    <location>
        <begin position="11"/>
        <end position="347"/>
    </location>
</feature>
<dbReference type="Pfam" id="PF08240">
    <property type="entry name" value="ADH_N"/>
    <property type="match status" value="1"/>
</dbReference>
<evidence type="ECO:0000256" key="4">
    <source>
        <dbReference type="RuleBase" id="RU361277"/>
    </source>
</evidence>
<keyword evidence="3" id="KW-0560">Oxidoreductase</keyword>
<keyword evidence="1 4" id="KW-0479">Metal-binding</keyword>
<comment type="similarity">
    <text evidence="4">Belongs to the zinc-containing alcohol dehydrogenase family.</text>
</comment>
<dbReference type="GO" id="GO:0008270">
    <property type="term" value="F:zinc ion binding"/>
    <property type="evidence" value="ECO:0007669"/>
    <property type="project" value="InterPro"/>
</dbReference>
<dbReference type="InterPro" id="IPR020843">
    <property type="entry name" value="ER"/>
</dbReference>
<dbReference type="SMART" id="SM00829">
    <property type="entry name" value="PKS_ER"/>
    <property type="match status" value="1"/>
</dbReference>
<proteinExistence type="inferred from homology"/>
<dbReference type="InterPro" id="IPR036291">
    <property type="entry name" value="NAD(P)-bd_dom_sf"/>
</dbReference>
<dbReference type="PROSITE" id="PS00059">
    <property type="entry name" value="ADH_ZINC"/>
    <property type="match status" value="1"/>
</dbReference>
<dbReference type="InterPro" id="IPR013149">
    <property type="entry name" value="ADH-like_C"/>
</dbReference>
<gene>
    <name evidence="6" type="ORF">CSA56_17170</name>
</gene>
<dbReference type="InterPro" id="IPR050129">
    <property type="entry name" value="Zn_alcohol_dh"/>
</dbReference>
<protein>
    <recommendedName>
        <fullName evidence="5">Enoyl reductase (ER) domain-containing protein</fullName>
    </recommendedName>
</protein>
<sequence>MQKTMNAVVYYAPNDVRIEQVPIPDCGDGEIRVKVDACAVCGSDLKAYRFGNPRIKPPLVIGHEFTGIVETIGKHVDGFLLGDRVVMAVAVSCGACYYCRQGWPNLCAESAVMGFGYPGGMAKYVTIPAKAVRNGHVVKVPQSIAPEYAALAESVGCVVNAMENCQVRENDTVVVIGAGTMGMINACAAREFGAKKVILVNRSETRLQRAKLFGFDLLVHSDTQDVAPTILELTGGVGADVVIATAPAADTQELALELVRKRGTVCLYASLAVGQHILSLDSRKIHYGEVRVVGTSDCTARQVEKAVSLLVDRKIPAEKLVTNILPLDQVLRAFELMQRGEALRVVLKP</sequence>
<evidence type="ECO:0000259" key="5">
    <source>
        <dbReference type="SMART" id="SM00829"/>
    </source>
</evidence>
<dbReference type="SUPFAM" id="SSF50129">
    <property type="entry name" value="GroES-like"/>
    <property type="match status" value="1"/>
</dbReference>
<dbReference type="GO" id="GO:0016491">
    <property type="term" value="F:oxidoreductase activity"/>
    <property type="evidence" value="ECO:0007669"/>
    <property type="project" value="UniProtKB-KW"/>
</dbReference>
<evidence type="ECO:0000313" key="6">
    <source>
        <dbReference type="EMBL" id="PIE31875.1"/>
    </source>
</evidence>
<evidence type="ECO:0000313" key="7">
    <source>
        <dbReference type="Proteomes" id="UP000230821"/>
    </source>
</evidence>
<keyword evidence="2 4" id="KW-0862">Zinc</keyword>
<dbReference type="SUPFAM" id="SSF51735">
    <property type="entry name" value="NAD(P)-binding Rossmann-fold domains"/>
    <property type="match status" value="1"/>
</dbReference>
<comment type="cofactor">
    <cofactor evidence="4">
        <name>Zn(2+)</name>
        <dbReference type="ChEBI" id="CHEBI:29105"/>
    </cofactor>
</comment>
<dbReference type="InterPro" id="IPR013154">
    <property type="entry name" value="ADH-like_N"/>
</dbReference>
<dbReference type="Gene3D" id="3.40.50.720">
    <property type="entry name" value="NAD(P)-binding Rossmann-like Domain"/>
    <property type="match status" value="1"/>
</dbReference>
<reference evidence="6 7" key="1">
    <citation type="submission" date="2017-10" db="EMBL/GenBank/DDBJ databases">
        <title>Novel microbial diversity and functional potential in the marine mammal oral microbiome.</title>
        <authorList>
            <person name="Dudek N.K."/>
            <person name="Sun C.L."/>
            <person name="Burstein D."/>
            <person name="Kantor R.S."/>
            <person name="Aliaga Goltsman D.S."/>
            <person name="Bik E.M."/>
            <person name="Thomas B.C."/>
            <person name="Banfield J.F."/>
            <person name="Relman D.A."/>
        </authorList>
    </citation>
    <scope>NUCLEOTIDE SEQUENCE [LARGE SCALE GENOMIC DNA]</scope>
    <source>
        <strain evidence="6">DOLJORAL78_47_16</strain>
    </source>
</reference>
<dbReference type="AlphaFoldDB" id="A0A2G6K8B3"/>
<dbReference type="PANTHER" id="PTHR43401">
    <property type="entry name" value="L-THREONINE 3-DEHYDROGENASE"/>
    <property type="match status" value="1"/>
</dbReference>
<dbReference type="Gene3D" id="3.90.180.10">
    <property type="entry name" value="Medium-chain alcohol dehydrogenases, catalytic domain"/>
    <property type="match status" value="1"/>
</dbReference>
<organism evidence="6 7">
    <name type="scientific">candidate division KSB3 bacterium</name>
    <dbReference type="NCBI Taxonomy" id="2044937"/>
    <lineage>
        <taxon>Bacteria</taxon>
        <taxon>candidate division KSB3</taxon>
    </lineage>
</organism>
<dbReference type="InterPro" id="IPR002328">
    <property type="entry name" value="ADH_Zn_CS"/>
</dbReference>
<evidence type="ECO:0000256" key="3">
    <source>
        <dbReference type="ARBA" id="ARBA00023002"/>
    </source>
</evidence>
<name>A0A2G6K8B3_9BACT</name>
<dbReference type="Proteomes" id="UP000230821">
    <property type="component" value="Unassembled WGS sequence"/>
</dbReference>